<feature type="coiled-coil region" evidence="16">
    <location>
        <begin position="273"/>
        <end position="311"/>
    </location>
</feature>
<dbReference type="Pfam" id="PF07817">
    <property type="entry name" value="GLE1"/>
    <property type="match status" value="1"/>
</dbReference>
<evidence type="ECO:0000256" key="8">
    <source>
        <dbReference type="ARBA" id="ARBA00023010"/>
    </source>
</evidence>
<evidence type="ECO:0000256" key="12">
    <source>
        <dbReference type="ARBA" id="ARBA00024680"/>
    </source>
</evidence>
<dbReference type="InterPro" id="IPR012476">
    <property type="entry name" value="GLE1"/>
</dbReference>
<evidence type="ECO:0000313" key="19">
    <source>
        <dbReference type="Proteomes" id="UP001374579"/>
    </source>
</evidence>
<dbReference type="GO" id="GO:0005543">
    <property type="term" value="F:phospholipid binding"/>
    <property type="evidence" value="ECO:0007669"/>
    <property type="project" value="TreeGrafter"/>
</dbReference>
<feature type="compositionally biased region" description="Low complexity" evidence="17">
    <location>
        <begin position="404"/>
        <end position="435"/>
    </location>
</feature>
<evidence type="ECO:0000313" key="18">
    <source>
        <dbReference type="EMBL" id="KAK7087802.1"/>
    </source>
</evidence>
<evidence type="ECO:0000256" key="6">
    <source>
        <dbReference type="ARBA" id="ARBA00022816"/>
    </source>
</evidence>
<evidence type="ECO:0000256" key="17">
    <source>
        <dbReference type="SAM" id="MobiDB-lite"/>
    </source>
</evidence>
<comment type="subcellular location">
    <subcellularLocation>
        <location evidence="1">Cytoplasm</location>
    </subcellularLocation>
    <subcellularLocation>
        <location evidence="2">Nucleus</location>
        <location evidence="2">Nuclear pore complex</location>
    </subcellularLocation>
</comment>
<dbReference type="GO" id="GO:0005737">
    <property type="term" value="C:cytoplasm"/>
    <property type="evidence" value="ECO:0007669"/>
    <property type="project" value="UniProtKB-SubCell"/>
</dbReference>
<keyword evidence="6" id="KW-0509">mRNA transport</keyword>
<comment type="similarity">
    <text evidence="3">Belongs to the GLE1 family.</text>
</comment>
<keyword evidence="9 16" id="KW-0175">Coiled coil</keyword>
<sequence length="755" mass="84304">MNRIVEGLRQSPKGQLCYDRDIEGQSLADLLRKCSSAPALSSPHSEKSPPHSSPRHSVSFGLAPVEDDEADLGVGSDQNDNSKTLHDHHYEEKGKRDSFEQEHSPAVLQKWTSFADSLQKKSQVENNTPGSSSGVKSAVSDNGSIKSPSQRVTNRTADSYTSLKASGDGDDESQDPAHADLTVSFTEKLRLIRDVENDWDNKVKARLARKHQEFLQHQSEVEKQQEQHKTKAEQHQLQFIQLQQKLVDRTDLLSKQEIRHAVQRVKESHEQCVQRQAARLKEVERLAQQLKEEQAQREHALEQRLNELRTMAHSIANTKATLMSTLDSCPHKQYLSEAAEKTRMLVRKLEEQAAVLLGSADRSGPLEEIMAKLKHFQQQSQNALDFVVSLTAEAEKKAKEEQQRQQTAPAPQPQAVQGQPTPQTGQTPSSQSVAAAAGEEGALAAVAKVYTDNVKLLSQMDAALQPFVGDQQMKKVRFDLQRAVNTPVNAISAVNSAHLRDKLMRLRCLLKGEMVEVIGKRVSAQAVPQGITFCKNLVAKMIARKADEQVSSSHESAYGVAAVAVGLWCEFPDVGELLMAHLQALCPYVVPFYPPRLPNQSTVDYHKTLGYRVDEDGTIEQQDKFLRRMSGLMRLYAAIMVTSPPQGAQLAHPHGLEHAWIWLTRMLNLQPNPDITAAAVYDMLQVTGNFLLKAYRVQFVKLIYCLYKVFLPKLKAVAAGTGPVSRLETFLETTMKNSAFIPEPEGYINPRFWNF</sequence>
<dbReference type="PANTHER" id="PTHR12960">
    <property type="entry name" value="GLE-1-RELATED"/>
    <property type="match status" value="1"/>
</dbReference>
<evidence type="ECO:0000256" key="15">
    <source>
        <dbReference type="ARBA" id="ARBA00030897"/>
    </source>
</evidence>
<evidence type="ECO:0000256" key="16">
    <source>
        <dbReference type="SAM" id="Coils"/>
    </source>
</evidence>
<evidence type="ECO:0000256" key="13">
    <source>
        <dbReference type="ARBA" id="ARBA00026227"/>
    </source>
</evidence>
<dbReference type="EMBL" id="JBAMIC010004070">
    <property type="protein sequence ID" value="KAK7087802.1"/>
    <property type="molecule type" value="Genomic_DNA"/>
</dbReference>
<feature type="region of interest" description="Disordered" evidence="17">
    <location>
        <begin position="36"/>
        <end position="105"/>
    </location>
</feature>
<keyword evidence="5" id="KW-0963">Cytoplasm</keyword>
<evidence type="ECO:0000256" key="2">
    <source>
        <dbReference type="ARBA" id="ARBA00004567"/>
    </source>
</evidence>
<feature type="compositionally biased region" description="Polar residues" evidence="17">
    <location>
        <begin position="124"/>
        <end position="164"/>
    </location>
</feature>
<keyword evidence="8" id="KW-0811">Translocation</keyword>
<evidence type="ECO:0000256" key="4">
    <source>
        <dbReference type="ARBA" id="ARBA00022448"/>
    </source>
</evidence>
<feature type="region of interest" description="Disordered" evidence="17">
    <location>
        <begin position="395"/>
        <end position="435"/>
    </location>
</feature>
<name>A0AAN9AJ12_9CAEN</name>
<keyword evidence="11" id="KW-0539">Nucleus</keyword>
<organism evidence="18 19">
    <name type="scientific">Littorina saxatilis</name>
    <dbReference type="NCBI Taxonomy" id="31220"/>
    <lineage>
        <taxon>Eukaryota</taxon>
        <taxon>Metazoa</taxon>
        <taxon>Spiralia</taxon>
        <taxon>Lophotrochozoa</taxon>
        <taxon>Mollusca</taxon>
        <taxon>Gastropoda</taxon>
        <taxon>Caenogastropoda</taxon>
        <taxon>Littorinimorpha</taxon>
        <taxon>Littorinoidea</taxon>
        <taxon>Littorinidae</taxon>
        <taxon>Littorina</taxon>
    </lineage>
</organism>
<accession>A0AAN9AJ12</accession>
<keyword evidence="10" id="KW-0906">Nuclear pore complex</keyword>
<gene>
    <name evidence="18" type="ORF">V1264_021806</name>
</gene>
<dbReference type="GO" id="GO:0044614">
    <property type="term" value="C:nuclear pore cytoplasmic filaments"/>
    <property type="evidence" value="ECO:0007669"/>
    <property type="project" value="TreeGrafter"/>
</dbReference>
<dbReference type="PANTHER" id="PTHR12960:SF0">
    <property type="entry name" value="MRNA EXPORT FACTOR GLE1"/>
    <property type="match status" value="1"/>
</dbReference>
<evidence type="ECO:0000256" key="9">
    <source>
        <dbReference type="ARBA" id="ARBA00023054"/>
    </source>
</evidence>
<keyword evidence="19" id="KW-1185">Reference proteome</keyword>
<reference evidence="18 19" key="1">
    <citation type="submission" date="2024-02" db="EMBL/GenBank/DDBJ databases">
        <title>Chromosome-scale genome assembly of the rough periwinkle Littorina saxatilis.</title>
        <authorList>
            <person name="De Jode A."/>
            <person name="Faria R."/>
            <person name="Formenti G."/>
            <person name="Sims Y."/>
            <person name="Smith T.P."/>
            <person name="Tracey A."/>
            <person name="Wood J.M.D."/>
            <person name="Zagrodzka Z.B."/>
            <person name="Johannesson K."/>
            <person name="Butlin R.K."/>
            <person name="Leder E.H."/>
        </authorList>
    </citation>
    <scope>NUCLEOTIDE SEQUENCE [LARGE SCALE GENOMIC DNA]</scope>
    <source>
        <strain evidence="18">Snail1</strain>
        <tissue evidence="18">Muscle</tissue>
    </source>
</reference>
<comment type="function">
    <text evidence="12">Required for the export of mRNAs containing poly(A) tails from the nucleus into the cytoplasm. May be involved in the terminal step of the mRNA transport through the nuclear pore complex (NPC).</text>
</comment>
<evidence type="ECO:0000256" key="10">
    <source>
        <dbReference type="ARBA" id="ARBA00023132"/>
    </source>
</evidence>
<feature type="region of interest" description="Disordered" evidence="17">
    <location>
        <begin position="119"/>
        <end position="179"/>
    </location>
</feature>
<evidence type="ECO:0000256" key="1">
    <source>
        <dbReference type="ARBA" id="ARBA00004496"/>
    </source>
</evidence>
<evidence type="ECO:0000256" key="14">
    <source>
        <dbReference type="ARBA" id="ARBA00029983"/>
    </source>
</evidence>
<evidence type="ECO:0000256" key="3">
    <source>
        <dbReference type="ARBA" id="ARBA00011056"/>
    </source>
</evidence>
<evidence type="ECO:0000256" key="11">
    <source>
        <dbReference type="ARBA" id="ARBA00023242"/>
    </source>
</evidence>
<dbReference type="FunFam" id="1.25.40.510:FF:000001">
    <property type="entry name" value="Nucleoporin GLE1 isoform 1"/>
    <property type="match status" value="1"/>
</dbReference>
<dbReference type="InterPro" id="IPR038506">
    <property type="entry name" value="GLE1-like_sf"/>
</dbReference>
<comment type="caution">
    <text evidence="18">The sequence shown here is derived from an EMBL/GenBank/DDBJ whole genome shotgun (WGS) entry which is preliminary data.</text>
</comment>
<dbReference type="AlphaFoldDB" id="A0AAN9AJ12"/>
<proteinExistence type="inferred from homology"/>
<dbReference type="GO" id="GO:0031369">
    <property type="term" value="F:translation initiation factor binding"/>
    <property type="evidence" value="ECO:0007669"/>
    <property type="project" value="TreeGrafter"/>
</dbReference>
<evidence type="ECO:0000256" key="5">
    <source>
        <dbReference type="ARBA" id="ARBA00022490"/>
    </source>
</evidence>
<keyword evidence="7" id="KW-0653">Protein transport</keyword>
<evidence type="ECO:0000256" key="7">
    <source>
        <dbReference type="ARBA" id="ARBA00022927"/>
    </source>
</evidence>
<dbReference type="GO" id="GO:0015031">
    <property type="term" value="P:protein transport"/>
    <property type="evidence" value="ECO:0007669"/>
    <property type="project" value="UniProtKB-KW"/>
</dbReference>
<dbReference type="GO" id="GO:0000822">
    <property type="term" value="F:inositol hexakisphosphate binding"/>
    <property type="evidence" value="ECO:0007669"/>
    <property type="project" value="TreeGrafter"/>
</dbReference>
<dbReference type="Proteomes" id="UP001374579">
    <property type="component" value="Unassembled WGS sequence"/>
</dbReference>
<dbReference type="Gene3D" id="1.25.40.510">
    <property type="entry name" value="GLE1-like"/>
    <property type="match status" value="1"/>
</dbReference>
<dbReference type="GO" id="GO:0016973">
    <property type="term" value="P:poly(A)+ mRNA export from nucleus"/>
    <property type="evidence" value="ECO:0007669"/>
    <property type="project" value="InterPro"/>
</dbReference>
<keyword evidence="4" id="KW-0813">Transport</keyword>
<protein>
    <recommendedName>
        <fullName evidence="13">mRNA export factor GLE1</fullName>
    </recommendedName>
    <alternativeName>
        <fullName evidence="15">GLE1 RNA export mediator</fullName>
    </alternativeName>
    <alternativeName>
        <fullName evidence="14">Nucleoporin GLE1</fullName>
    </alternativeName>
</protein>
<feature type="compositionally biased region" description="Basic and acidic residues" evidence="17">
    <location>
        <begin position="83"/>
        <end position="103"/>
    </location>
</feature>